<evidence type="ECO:0000256" key="2">
    <source>
        <dbReference type="ARBA" id="ARBA00022664"/>
    </source>
</evidence>
<evidence type="ECO:0000313" key="7">
    <source>
        <dbReference type="EMBL" id="TFK33677.1"/>
    </source>
</evidence>
<evidence type="ECO:0000256" key="5">
    <source>
        <dbReference type="ARBA" id="ARBA00023187"/>
    </source>
</evidence>
<dbReference type="GO" id="GO:0016787">
    <property type="term" value="F:hydrolase activity"/>
    <property type="evidence" value="ECO:0007669"/>
    <property type="project" value="UniProtKB-KW"/>
</dbReference>
<dbReference type="GO" id="GO:0005681">
    <property type="term" value="C:spliceosomal complex"/>
    <property type="evidence" value="ECO:0007669"/>
    <property type="project" value="TreeGrafter"/>
</dbReference>
<comment type="catalytic activity">
    <reaction evidence="6">
        <text>ATP + H2O = ADP + phosphate + H(+)</text>
        <dbReference type="Rhea" id="RHEA:13065"/>
        <dbReference type="ChEBI" id="CHEBI:15377"/>
        <dbReference type="ChEBI" id="CHEBI:15378"/>
        <dbReference type="ChEBI" id="CHEBI:30616"/>
        <dbReference type="ChEBI" id="CHEBI:43474"/>
        <dbReference type="ChEBI" id="CHEBI:456216"/>
        <dbReference type="EC" id="3.6.4.13"/>
    </reaction>
</comment>
<dbReference type="GO" id="GO:0006397">
    <property type="term" value="P:mRNA processing"/>
    <property type="evidence" value="ECO:0007669"/>
    <property type="project" value="UniProtKB-KW"/>
</dbReference>
<dbReference type="SUPFAM" id="SSF52540">
    <property type="entry name" value="P-loop containing nucleoside triphosphate hydrolases"/>
    <property type="match status" value="1"/>
</dbReference>
<dbReference type="OrthoDB" id="10253254at2759"/>
<reference evidence="7 8" key="1">
    <citation type="journal article" date="2019" name="Nat. Ecol. Evol.">
        <title>Megaphylogeny resolves global patterns of mushroom evolution.</title>
        <authorList>
            <person name="Varga T."/>
            <person name="Krizsan K."/>
            <person name="Foldi C."/>
            <person name="Dima B."/>
            <person name="Sanchez-Garcia M."/>
            <person name="Sanchez-Ramirez S."/>
            <person name="Szollosi G.J."/>
            <person name="Szarkandi J.G."/>
            <person name="Papp V."/>
            <person name="Albert L."/>
            <person name="Andreopoulos W."/>
            <person name="Angelini C."/>
            <person name="Antonin V."/>
            <person name="Barry K.W."/>
            <person name="Bougher N.L."/>
            <person name="Buchanan P."/>
            <person name="Buyck B."/>
            <person name="Bense V."/>
            <person name="Catcheside P."/>
            <person name="Chovatia M."/>
            <person name="Cooper J."/>
            <person name="Damon W."/>
            <person name="Desjardin D."/>
            <person name="Finy P."/>
            <person name="Geml J."/>
            <person name="Haridas S."/>
            <person name="Hughes K."/>
            <person name="Justo A."/>
            <person name="Karasinski D."/>
            <person name="Kautmanova I."/>
            <person name="Kiss B."/>
            <person name="Kocsube S."/>
            <person name="Kotiranta H."/>
            <person name="LaButti K.M."/>
            <person name="Lechner B.E."/>
            <person name="Liimatainen K."/>
            <person name="Lipzen A."/>
            <person name="Lukacs Z."/>
            <person name="Mihaltcheva S."/>
            <person name="Morgado L.N."/>
            <person name="Niskanen T."/>
            <person name="Noordeloos M.E."/>
            <person name="Ohm R.A."/>
            <person name="Ortiz-Santana B."/>
            <person name="Ovrebo C."/>
            <person name="Racz N."/>
            <person name="Riley R."/>
            <person name="Savchenko A."/>
            <person name="Shiryaev A."/>
            <person name="Soop K."/>
            <person name="Spirin V."/>
            <person name="Szebenyi C."/>
            <person name="Tomsovsky M."/>
            <person name="Tulloss R.E."/>
            <person name="Uehling J."/>
            <person name="Grigoriev I.V."/>
            <person name="Vagvolgyi C."/>
            <person name="Papp T."/>
            <person name="Martin F.M."/>
            <person name="Miettinen O."/>
            <person name="Hibbett D.S."/>
            <person name="Nagy L.G."/>
        </authorList>
    </citation>
    <scope>NUCLEOTIDE SEQUENCE [LARGE SCALE GENOMIC DNA]</scope>
    <source>
        <strain evidence="7 8">CBS 166.37</strain>
    </source>
</reference>
<keyword evidence="4" id="KW-0347">Helicase</keyword>
<evidence type="ECO:0000256" key="3">
    <source>
        <dbReference type="ARBA" id="ARBA00022801"/>
    </source>
</evidence>
<dbReference type="GO" id="GO:0008380">
    <property type="term" value="P:RNA splicing"/>
    <property type="evidence" value="ECO:0007669"/>
    <property type="project" value="UniProtKB-KW"/>
</dbReference>
<dbReference type="InterPro" id="IPR027417">
    <property type="entry name" value="P-loop_NTPase"/>
</dbReference>
<organism evidence="7 8">
    <name type="scientific">Crucibulum laeve</name>
    <dbReference type="NCBI Taxonomy" id="68775"/>
    <lineage>
        <taxon>Eukaryota</taxon>
        <taxon>Fungi</taxon>
        <taxon>Dikarya</taxon>
        <taxon>Basidiomycota</taxon>
        <taxon>Agaricomycotina</taxon>
        <taxon>Agaricomycetes</taxon>
        <taxon>Agaricomycetidae</taxon>
        <taxon>Agaricales</taxon>
        <taxon>Agaricineae</taxon>
        <taxon>Nidulariaceae</taxon>
        <taxon>Crucibulum</taxon>
    </lineage>
</organism>
<keyword evidence="3" id="KW-0378">Hydrolase</keyword>
<dbReference type="GO" id="GO:0003724">
    <property type="term" value="F:RNA helicase activity"/>
    <property type="evidence" value="ECO:0007669"/>
    <property type="project" value="UniProtKB-EC"/>
</dbReference>
<dbReference type="AlphaFoldDB" id="A0A5C3LM66"/>
<keyword evidence="8" id="KW-1185">Reference proteome</keyword>
<dbReference type="PROSITE" id="PS00690">
    <property type="entry name" value="DEAH_ATP_HELICASE"/>
    <property type="match status" value="1"/>
</dbReference>
<evidence type="ECO:0000256" key="4">
    <source>
        <dbReference type="ARBA" id="ARBA00022806"/>
    </source>
</evidence>
<protein>
    <recommendedName>
        <fullName evidence="1">RNA helicase</fullName>
        <ecNumber evidence="1">3.6.4.13</ecNumber>
    </recommendedName>
</protein>
<keyword evidence="4" id="KW-0547">Nucleotide-binding</keyword>
<dbReference type="PANTHER" id="PTHR18934:SF109">
    <property type="entry name" value="ATP-DEPENDENT RNA HELICASE DHX15 HOMOLOG"/>
    <property type="match status" value="1"/>
</dbReference>
<dbReference type="Gene3D" id="3.40.50.300">
    <property type="entry name" value="P-loop containing nucleotide triphosphate hydrolases"/>
    <property type="match status" value="1"/>
</dbReference>
<keyword evidence="4" id="KW-0067">ATP-binding</keyword>
<accession>A0A5C3LM66</accession>
<gene>
    <name evidence="7" type="ORF">BDQ12DRAFT_738675</name>
</gene>
<dbReference type="EC" id="3.6.4.13" evidence="1"/>
<dbReference type="GO" id="GO:0003723">
    <property type="term" value="F:RNA binding"/>
    <property type="evidence" value="ECO:0007669"/>
    <property type="project" value="TreeGrafter"/>
</dbReference>
<evidence type="ECO:0000256" key="1">
    <source>
        <dbReference type="ARBA" id="ARBA00012552"/>
    </source>
</evidence>
<dbReference type="STRING" id="68775.A0A5C3LM66"/>
<keyword evidence="5" id="KW-0508">mRNA splicing</keyword>
<dbReference type="Proteomes" id="UP000308652">
    <property type="component" value="Unassembled WGS sequence"/>
</dbReference>
<name>A0A5C3LM66_9AGAR</name>
<sequence length="77" mass="8680">MFVAKRVADELDVQLGRQVGYSICFEDMTEPGITFLKDVTDGRLLSEAMNDPTLECYSTIILDEVHERTLVTIKVKA</sequence>
<evidence type="ECO:0000256" key="6">
    <source>
        <dbReference type="ARBA" id="ARBA00047984"/>
    </source>
</evidence>
<keyword evidence="2" id="KW-0507">mRNA processing</keyword>
<dbReference type="InterPro" id="IPR002464">
    <property type="entry name" value="DNA/RNA_helicase_DEAH_CS"/>
</dbReference>
<proteinExistence type="predicted"/>
<dbReference type="PANTHER" id="PTHR18934">
    <property type="entry name" value="ATP-DEPENDENT RNA HELICASE"/>
    <property type="match status" value="1"/>
</dbReference>
<dbReference type="EMBL" id="ML213644">
    <property type="protein sequence ID" value="TFK33677.1"/>
    <property type="molecule type" value="Genomic_DNA"/>
</dbReference>
<evidence type="ECO:0000313" key="8">
    <source>
        <dbReference type="Proteomes" id="UP000308652"/>
    </source>
</evidence>